<name>A0A9C6TYS3_FRAOC</name>
<reference evidence="4" key="1">
    <citation type="submission" date="2025-08" db="UniProtKB">
        <authorList>
            <consortium name="RefSeq"/>
        </authorList>
    </citation>
    <scope>IDENTIFICATION</scope>
    <source>
        <tissue evidence="4">Whole organism</tissue>
    </source>
</reference>
<organism evidence="3 4">
    <name type="scientific">Frankliniella occidentalis</name>
    <name type="common">Western flower thrips</name>
    <name type="synonym">Euthrips occidentalis</name>
    <dbReference type="NCBI Taxonomy" id="133901"/>
    <lineage>
        <taxon>Eukaryota</taxon>
        <taxon>Metazoa</taxon>
        <taxon>Ecdysozoa</taxon>
        <taxon>Arthropoda</taxon>
        <taxon>Hexapoda</taxon>
        <taxon>Insecta</taxon>
        <taxon>Pterygota</taxon>
        <taxon>Neoptera</taxon>
        <taxon>Paraneoptera</taxon>
        <taxon>Thysanoptera</taxon>
        <taxon>Terebrantia</taxon>
        <taxon>Thripoidea</taxon>
        <taxon>Thripidae</taxon>
        <taxon>Frankliniella</taxon>
    </lineage>
</organism>
<dbReference type="RefSeq" id="XP_052124860.1">
    <property type="nucleotide sequence ID" value="XM_052268900.1"/>
</dbReference>
<keyword evidence="3" id="KW-1185">Reference proteome</keyword>
<keyword evidence="2" id="KW-0812">Transmembrane</keyword>
<proteinExistence type="predicted"/>
<feature type="transmembrane region" description="Helical" evidence="2">
    <location>
        <begin position="48"/>
        <end position="68"/>
    </location>
</feature>
<feature type="region of interest" description="Disordered" evidence="1">
    <location>
        <begin position="1"/>
        <end position="42"/>
    </location>
</feature>
<evidence type="ECO:0000313" key="3">
    <source>
        <dbReference type="Proteomes" id="UP000504606"/>
    </source>
</evidence>
<dbReference type="AlphaFoldDB" id="A0A9C6TYS3"/>
<dbReference type="Proteomes" id="UP000504606">
    <property type="component" value="Unplaced"/>
</dbReference>
<sequence length="164" mass="17626">MLQRGARLPPAQDPDNTPDTKPPGPAPAGLPDVPGEDVPVDDGPRERLMSLGFALLFISLGVCLYTMYRLGFCCNRREYNRGRLRNDIPSVNSRLHLISSTDLPPTYDAIMLSPSRPGDLQPPPYFTIITFQDDKVTPPSRPAGAHAAAFSGAAGASSRPQEAG</sequence>
<keyword evidence="2" id="KW-0472">Membrane</keyword>
<protein>
    <submittedName>
        <fullName evidence="4">Uncharacterized protein LOC113203295</fullName>
    </submittedName>
</protein>
<accession>A0A9C6TYS3</accession>
<dbReference type="OrthoDB" id="8194610at2759"/>
<evidence type="ECO:0000256" key="1">
    <source>
        <dbReference type="SAM" id="MobiDB-lite"/>
    </source>
</evidence>
<gene>
    <name evidence="4" type="primary">LOC113203295</name>
</gene>
<keyword evidence="2" id="KW-1133">Transmembrane helix</keyword>
<evidence type="ECO:0000313" key="4">
    <source>
        <dbReference type="RefSeq" id="XP_052124860.1"/>
    </source>
</evidence>
<dbReference type="KEGG" id="foc:113203295"/>
<feature type="region of interest" description="Disordered" evidence="1">
    <location>
        <begin position="134"/>
        <end position="164"/>
    </location>
</feature>
<dbReference type="GeneID" id="113203295"/>
<evidence type="ECO:0000256" key="2">
    <source>
        <dbReference type="SAM" id="Phobius"/>
    </source>
</evidence>
<feature type="compositionally biased region" description="Low complexity" evidence="1">
    <location>
        <begin position="143"/>
        <end position="158"/>
    </location>
</feature>